<comment type="similarity">
    <text evidence="2">Belongs to the glycerate kinase type-2 family.</text>
</comment>
<dbReference type="GO" id="GO:0005524">
    <property type="term" value="F:ATP binding"/>
    <property type="evidence" value="ECO:0007669"/>
    <property type="project" value="UniProtKB-KW"/>
</dbReference>
<evidence type="ECO:0000256" key="8">
    <source>
        <dbReference type="ARBA" id="ARBA00022840"/>
    </source>
</evidence>
<accession>A0AAN9TF86</accession>
<evidence type="ECO:0000313" key="11">
    <source>
        <dbReference type="EMBL" id="KAK7590242.1"/>
    </source>
</evidence>
<dbReference type="InterPro" id="IPR038614">
    <property type="entry name" value="GK_N_sf"/>
</dbReference>
<protein>
    <recommendedName>
        <fullName evidence="4">Glycerate kinase</fullName>
        <ecNumber evidence="3">2.7.1.31</ecNumber>
    </recommendedName>
</protein>
<organism evidence="11 12">
    <name type="scientific">Parthenolecanium corni</name>
    <dbReference type="NCBI Taxonomy" id="536013"/>
    <lineage>
        <taxon>Eukaryota</taxon>
        <taxon>Metazoa</taxon>
        <taxon>Ecdysozoa</taxon>
        <taxon>Arthropoda</taxon>
        <taxon>Hexapoda</taxon>
        <taxon>Insecta</taxon>
        <taxon>Pterygota</taxon>
        <taxon>Neoptera</taxon>
        <taxon>Paraneoptera</taxon>
        <taxon>Hemiptera</taxon>
        <taxon>Sternorrhyncha</taxon>
        <taxon>Coccoidea</taxon>
        <taxon>Coccidae</taxon>
        <taxon>Parthenolecanium</taxon>
    </lineage>
</organism>
<evidence type="ECO:0000256" key="4">
    <source>
        <dbReference type="ARBA" id="ARBA00020720"/>
    </source>
</evidence>
<evidence type="ECO:0000256" key="3">
    <source>
        <dbReference type="ARBA" id="ARBA00012101"/>
    </source>
</evidence>
<dbReference type="InterPro" id="IPR007835">
    <property type="entry name" value="MOFRL"/>
</dbReference>
<keyword evidence="6" id="KW-0547">Nucleotide-binding</keyword>
<dbReference type="Proteomes" id="UP001367676">
    <property type="component" value="Unassembled WGS sequence"/>
</dbReference>
<evidence type="ECO:0000256" key="7">
    <source>
        <dbReference type="ARBA" id="ARBA00022777"/>
    </source>
</evidence>
<keyword evidence="12" id="KW-1185">Reference proteome</keyword>
<evidence type="ECO:0000313" key="12">
    <source>
        <dbReference type="Proteomes" id="UP001367676"/>
    </source>
</evidence>
<gene>
    <name evidence="11" type="ORF">V9T40_001855</name>
</gene>
<dbReference type="Pfam" id="PF05161">
    <property type="entry name" value="MOFRL"/>
    <property type="match status" value="1"/>
</dbReference>
<comment type="caution">
    <text evidence="11">The sequence shown here is derived from an EMBL/GenBank/DDBJ whole genome shotgun (WGS) entry which is preliminary data.</text>
</comment>
<dbReference type="InterPro" id="IPR039760">
    <property type="entry name" value="MOFRL_protein"/>
</dbReference>
<keyword evidence="7" id="KW-0418">Kinase</keyword>
<evidence type="ECO:0000259" key="9">
    <source>
        <dbReference type="Pfam" id="PF05161"/>
    </source>
</evidence>
<comment type="catalytic activity">
    <reaction evidence="1">
        <text>(R)-glycerate + ATP = (2R)-3-phosphoglycerate + ADP + H(+)</text>
        <dbReference type="Rhea" id="RHEA:23516"/>
        <dbReference type="ChEBI" id="CHEBI:15378"/>
        <dbReference type="ChEBI" id="CHEBI:16659"/>
        <dbReference type="ChEBI" id="CHEBI:30616"/>
        <dbReference type="ChEBI" id="CHEBI:58272"/>
        <dbReference type="ChEBI" id="CHEBI:456216"/>
        <dbReference type="EC" id="2.7.1.31"/>
    </reaction>
</comment>
<evidence type="ECO:0000256" key="5">
    <source>
        <dbReference type="ARBA" id="ARBA00022679"/>
    </source>
</evidence>
<dbReference type="InterPro" id="IPR037035">
    <property type="entry name" value="GK-like_C_sf"/>
</dbReference>
<dbReference type="InterPro" id="IPR025286">
    <property type="entry name" value="MOFRL_assoc_dom"/>
</dbReference>
<proteinExistence type="inferred from homology"/>
<dbReference type="FunFam" id="3.40.50.10180:FF:000001">
    <property type="entry name" value="Glycerate kinase"/>
    <property type="match status" value="1"/>
</dbReference>
<evidence type="ECO:0000256" key="6">
    <source>
        <dbReference type="ARBA" id="ARBA00022741"/>
    </source>
</evidence>
<evidence type="ECO:0000259" key="10">
    <source>
        <dbReference type="Pfam" id="PF13660"/>
    </source>
</evidence>
<dbReference type="SUPFAM" id="SSF82544">
    <property type="entry name" value="GckA/TtuD-like"/>
    <property type="match status" value="1"/>
</dbReference>
<feature type="domain" description="MOFRL" evidence="9">
    <location>
        <begin position="365"/>
        <end position="481"/>
    </location>
</feature>
<dbReference type="Pfam" id="PF13660">
    <property type="entry name" value="DUF4147"/>
    <property type="match status" value="1"/>
</dbReference>
<name>A0AAN9TF86_9HEMI</name>
<dbReference type="PANTHER" id="PTHR12227">
    <property type="entry name" value="GLYCERATE KINASE"/>
    <property type="match status" value="1"/>
</dbReference>
<dbReference type="Gene3D" id="3.40.1480.10">
    <property type="entry name" value="MOFRL domain"/>
    <property type="match status" value="1"/>
</dbReference>
<keyword evidence="5" id="KW-0808">Transferase</keyword>
<sequence length="490" mass="53381">MNNELRSLFAKAIESVRPGSLIRSTMRRHSHYLIVRDRFFALNHNCYLIGFGKAVLAMADQVVRVVGEHLREGILSVPRGSAKATLGPTISIVEGADNNLPDADSFEAACRIVQLAKRCSRDDLLLVLISGGGSALLPYPVPPVSLAEKMAVIKAVAGAGADIRELNTVRKALSEAKGGKLALLAHPAHVVSFILSDVVGDPLDTIASGPTVLPYVSARPEALSVLKKYQLLETVPHNVKLVLLREDSCVAMAKTVRPGVHNLIIGNNSTCLTAMKELADQSNMQSVVLTNRVVGFVTQVADVYSELIECVCFYLHEGDRNNLLRTLQQLKINHLNVPYVDDTVEKLCEYFEYPSNTDSECKTLFLISGGEPTVRIMGRGKGGRNQELSLRMAVALHRLKERHQWMNKFEVHFMSGGTDGIDGPTDAAGAIVNSNTIDQAVSENLNVETVLKNNDSYTFFSEFDGGSHLIKTGHTGTNVMDVQVIVISLK</sequence>
<reference evidence="11 12" key="1">
    <citation type="submission" date="2024-03" db="EMBL/GenBank/DDBJ databases">
        <title>Adaptation during the transition from Ophiocordyceps entomopathogen to insect associate is accompanied by gene loss and intensified selection.</title>
        <authorList>
            <person name="Ward C.M."/>
            <person name="Onetto C.A."/>
            <person name="Borneman A.R."/>
        </authorList>
    </citation>
    <scope>NUCLEOTIDE SEQUENCE [LARGE SCALE GENOMIC DNA]</scope>
    <source>
        <strain evidence="11">AWRI1</strain>
        <tissue evidence="11">Single Adult Female</tissue>
    </source>
</reference>
<feature type="domain" description="MOFRL-associated" evidence="10">
    <location>
        <begin position="5"/>
        <end position="243"/>
    </location>
</feature>
<keyword evidence="8" id="KW-0067">ATP-binding</keyword>
<dbReference type="AlphaFoldDB" id="A0AAN9TF86"/>
<dbReference type="GO" id="GO:0005737">
    <property type="term" value="C:cytoplasm"/>
    <property type="evidence" value="ECO:0007669"/>
    <property type="project" value="TreeGrafter"/>
</dbReference>
<dbReference type="PANTHER" id="PTHR12227:SF0">
    <property type="entry name" value="GLYCERATE KINASE"/>
    <property type="match status" value="1"/>
</dbReference>
<dbReference type="EMBL" id="JBBCAQ010000022">
    <property type="protein sequence ID" value="KAK7590242.1"/>
    <property type="molecule type" value="Genomic_DNA"/>
</dbReference>
<dbReference type="EC" id="2.7.1.31" evidence="3"/>
<evidence type="ECO:0000256" key="2">
    <source>
        <dbReference type="ARBA" id="ARBA00005393"/>
    </source>
</evidence>
<dbReference type="Gene3D" id="3.40.50.10180">
    <property type="entry name" value="Glycerate kinase, MOFRL-like N-terminal domain"/>
    <property type="match status" value="1"/>
</dbReference>
<evidence type="ECO:0000256" key="1">
    <source>
        <dbReference type="ARBA" id="ARBA00000694"/>
    </source>
</evidence>
<dbReference type="GO" id="GO:0008887">
    <property type="term" value="F:glycerate kinase activity"/>
    <property type="evidence" value="ECO:0007669"/>
    <property type="project" value="UniProtKB-EC"/>
</dbReference>